<feature type="region of interest" description="Disordered" evidence="1">
    <location>
        <begin position="88"/>
        <end position="107"/>
    </location>
</feature>
<gene>
    <name evidence="2" type="ORF">FOIG_06611</name>
</gene>
<reference evidence="2" key="1">
    <citation type="submission" date="2011-11" db="EMBL/GenBank/DDBJ databases">
        <title>The Genome Sequence of Fusarium oxysporum II5.</title>
        <authorList>
            <consortium name="The Broad Institute Genome Sequencing Platform"/>
            <person name="Ma L.-J."/>
            <person name="Gale L.R."/>
            <person name="Schwartz D.C."/>
            <person name="Zhou S."/>
            <person name="Corby-Kistler H."/>
            <person name="Young S.K."/>
            <person name="Zeng Q."/>
            <person name="Gargeya S."/>
            <person name="Fitzgerald M."/>
            <person name="Haas B."/>
            <person name="Abouelleil A."/>
            <person name="Alvarado L."/>
            <person name="Arachchi H.M."/>
            <person name="Berlin A."/>
            <person name="Brown A."/>
            <person name="Chapman S.B."/>
            <person name="Chen Z."/>
            <person name="Dunbar C."/>
            <person name="Freedman E."/>
            <person name="Gearin G."/>
            <person name="Goldberg J."/>
            <person name="Griggs A."/>
            <person name="Gujja S."/>
            <person name="Heiman D."/>
            <person name="Howarth C."/>
            <person name="Larson L."/>
            <person name="Lui A."/>
            <person name="MacDonald P.J.P."/>
            <person name="Montmayeur A."/>
            <person name="Murphy C."/>
            <person name="Neiman D."/>
            <person name="Pearson M."/>
            <person name="Priest M."/>
            <person name="Roberts A."/>
            <person name="Saif S."/>
            <person name="Shea T."/>
            <person name="Shenoy N."/>
            <person name="Sisk P."/>
            <person name="Stolte C."/>
            <person name="Sykes S."/>
            <person name="Wortman J."/>
            <person name="Nusbaum C."/>
            <person name="Birren B."/>
        </authorList>
    </citation>
    <scope>NUCLEOTIDE SEQUENCE [LARGE SCALE GENOMIC DNA]</scope>
    <source>
        <strain evidence="2">54006</strain>
    </source>
</reference>
<protein>
    <submittedName>
        <fullName evidence="2">Uncharacterized protein</fullName>
    </submittedName>
</protein>
<dbReference type="RefSeq" id="XP_031064455.1">
    <property type="nucleotide sequence ID" value="XM_031205731.1"/>
</dbReference>
<dbReference type="AlphaFoldDB" id="X0K164"/>
<dbReference type="EMBL" id="JH658280">
    <property type="protein sequence ID" value="EXM02366.1"/>
    <property type="molecule type" value="Genomic_DNA"/>
</dbReference>
<reference evidence="2" key="2">
    <citation type="submission" date="2012-05" db="EMBL/GenBank/DDBJ databases">
        <title>The Genome Annotation of Fusarium oxysporum II5.</title>
        <authorList>
            <consortium name="The Broad Institute Genomics Platform"/>
            <person name="Ma L.-J."/>
            <person name="Corby-Kistler H."/>
            <person name="Broz K."/>
            <person name="Gale L.R."/>
            <person name="Jonkers W."/>
            <person name="O'Donnell K."/>
            <person name="Ploetz R."/>
            <person name="Steinberg C."/>
            <person name="Schwartz D.C."/>
            <person name="VanEtten H."/>
            <person name="Zhou S."/>
            <person name="Young S.K."/>
            <person name="Zeng Q."/>
            <person name="Gargeya S."/>
            <person name="Fitzgerald M."/>
            <person name="Abouelleil A."/>
            <person name="Alvarado L."/>
            <person name="Chapman S.B."/>
            <person name="Gainer-Dewar J."/>
            <person name="Goldberg J."/>
            <person name="Griggs A."/>
            <person name="Gujja S."/>
            <person name="Hansen M."/>
            <person name="Howarth C."/>
            <person name="Imamovic A."/>
            <person name="Ireland A."/>
            <person name="Larimer J."/>
            <person name="McCowan C."/>
            <person name="Murphy C."/>
            <person name="Pearson M."/>
            <person name="Poon T.W."/>
            <person name="Priest M."/>
            <person name="Roberts A."/>
            <person name="Saif S."/>
            <person name="Shea T."/>
            <person name="Sykes S."/>
            <person name="Wortman J."/>
            <person name="Nusbaum C."/>
            <person name="Birren B."/>
        </authorList>
    </citation>
    <scope>NUCLEOTIDE SEQUENCE</scope>
    <source>
        <strain evidence="2">54006</strain>
    </source>
</reference>
<feature type="region of interest" description="Disordered" evidence="1">
    <location>
        <begin position="1"/>
        <end position="29"/>
    </location>
</feature>
<proteinExistence type="predicted"/>
<accession>X0K164</accession>
<dbReference type="HOGENOM" id="CLU_2210165_0_0_1"/>
<dbReference type="VEuPathDB" id="FungiDB:FOIG_06611"/>
<sequence>MTMSRRGLPKRVERGEEGEEDSERGVDLQVRCGAGAAQMGEGRSSRGVRGEVCGNVRSAGMSRGSVKTGGELGLRLGELWAVECGPRDYGSGQQWMSPNESDAGSWP</sequence>
<evidence type="ECO:0000313" key="2">
    <source>
        <dbReference type="EMBL" id="EXM02366.1"/>
    </source>
</evidence>
<name>X0K164_FUSO5</name>
<organism evidence="2">
    <name type="scientific">Fusarium odoratissimum (strain NRRL 54006)</name>
    <dbReference type="NCBI Taxonomy" id="1089451"/>
    <lineage>
        <taxon>Eukaryota</taxon>
        <taxon>Fungi</taxon>
        <taxon>Dikarya</taxon>
        <taxon>Ascomycota</taxon>
        <taxon>Pezizomycotina</taxon>
        <taxon>Sordariomycetes</taxon>
        <taxon>Hypocreomycetidae</taxon>
        <taxon>Hypocreales</taxon>
        <taxon>Nectriaceae</taxon>
        <taxon>Fusarium</taxon>
        <taxon>Fusarium oxysporum species complex</taxon>
        <taxon>Fusarium oxysporum f. sp. cubense (strain race 4)</taxon>
    </lineage>
</organism>
<dbReference type="GeneID" id="42031786"/>
<feature type="compositionally biased region" description="Polar residues" evidence="1">
    <location>
        <begin position="91"/>
        <end position="107"/>
    </location>
</feature>
<dbReference type="Proteomes" id="UP000030685">
    <property type="component" value="Unassembled WGS sequence"/>
</dbReference>
<evidence type="ECO:0000256" key="1">
    <source>
        <dbReference type="SAM" id="MobiDB-lite"/>
    </source>
</evidence>